<dbReference type="PROSITE" id="PS50060">
    <property type="entry name" value="MAM_2"/>
    <property type="match status" value="1"/>
</dbReference>
<dbReference type="GO" id="GO:0004888">
    <property type="term" value="F:transmembrane signaling receptor activity"/>
    <property type="evidence" value="ECO:0007669"/>
    <property type="project" value="InterPro"/>
</dbReference>
<dbReference type="PANTHER" id="PTHR35265">
    <property type="entry name" value="LEUKOSIALIN"/>
    <property type="match status" value="1"/>
</dbReference>
<dbReference type="InterPro" id="IPR013320">
    <property type="entry name" value="ConA-like_dom_sf"/>
</dbReference>
<accession>A0AA36C931</accession>
<dbReference type="Proteomes" id="UP001177023">
    <property type="component" value="Unassembled WGS sequence"/>
</dbReference>
<dbReference type="SMART" id="SM00137">
    <property type="entry name" value="MAM"/>
    <property type="match status" value="1"/>
</dbReference>
<reference evidence="3" key="1">
    <citation type="submission" date="2023-06" db="EMBL/GenBank/DDBJ databases">
        <authorList>
            <person name="Delattre M."/>
        </authorList>
    </citation>
    <scope>NUCLEOTIDE SEQUENCE</scope>
    <source>
        <strain evidence="3">AF72</strain>
    </source>
</reference>
<dbReference type="PANTHER" id="PTHR35265:SF1">
    <property type="entry name" value="LEUKOSIALIN"/>
    <property type="match status" value="1"/>
</dbReference>
<feature type="compositionally biased region" description="Low complexity" evidence="1">
    <location>
        <begin position="154"/>
        <end position="174"/>
    </location>
</feature>
<dbReference type="EMBL" id="CATQJA010000788">
    <property type="protein sequence ID" value="CAJ0564044.1"/>
    <property type="molecule type" value="Genomic_DNA"/>
</dbReference>
<dbReference type="GO" id="GO:0016020">
    <property type="term" value="C:membrane"/>
    <property type="evidence" value="ECO:0007669"/>
    <property type="project" value="InterPro"/>
</dbReference>
<protein>
    <recommendedName>
        <fullName evidence="2">MAM domain-containing protein</fullName>
    </recommendedName>
</protein>
<evidence type="ECO:0000313" key="4">
    <source>
        <dbReference type="Proteomes" id="UP001177023"/>
    </source>
</evidence>
<feature type="region of interest" description="Disordered" evidence="1">
    <location>
        <begin position="425"/>
        <end position="448"/>
    </location>
</feature>
<feature type="compositionally biased region" description="Polar residues" evidence="1">
    <location>
        <begin position="425"/>
        <end position="439"/>
    </location>
</feature>
<organism evidence="3 4">
    <name type="scientific">Mesorhabditis spiculigera</name>
    <dbReference type="NCBI Taxonomy" id="96644"/>
    <lineage>
        <taxon>Eukaryota</taxon>
        <taxon>Metazoa</taxon>
        <taxon>Ecdysozoa</taxon>
        <taxon>Nematoda</taxon>
        <taxon>Chromadorea</taxon>
        <taxon>Rhabditida</taxon>
        <taxon>Rhabditina</taxon>
        <taxon>Rhabditomorpha</taxon>
        <taxon>Rhabditoidea</taxon>
        <taxon>Rhabditidae</taxon>
        <taxon>Mesorhabditinae</taxon>
        <taxon>Mesorhabditis</taxon>
    </lineage>
</organism>
<feature type="non-terminal residue" evidence="3">
    <location>
        <position position="1"/>
    </location>
</feature>
<feature type="region of interest" description="Disordered" evidence="1">
    <location>
        <begin position="154"/>
        <end position="184"/>
    </location>
</feature>
<keyword evidence="4" id="KW-1185">Reference proteome</keyword>
<evidence type="ECO:0000313" key="3">
    <source>
        <dbReference type="EMBL" id="CAJ0564044.1"/>
    </source>
</evidence>
<gene>
    <name evidence="3" type="ORF">MSPICULIGERA_LOCUS2740</name>
</gene>
<proteinExistence type="predicted"/>
<sequence length="666" mass="73724">MERINRGIGSSPGSNSLVSRILQVALGLFVTTQDIPPLSDNHRLLPYDCAFDTDCRWQSVGGFVDKWRIARGEPDSLLWLAATGTMQLPIEPFVLVEQRGQKVDSLMSDEIECQNGTANFAFNYWAIGNADLEICLTHLDGTKETWATISPELRTTTKPTTEPPTTYTTAATSEPPEKSTAVPAQTTEKPFELLIIGNKTEPLFDRRIGVIINDSAKLLCDFNEEFACQWGAEAGKWAIVRAAALVLQGSAMLTSDPIRCQSGPGKLLFRYWSNGDVLLQACALGYGVDSNRIDCVDQSTKTGIDPTLAVFDFPKSIKEPFTMNLVPQWPRGVQNKYLIIDEIAYIGDCVPPSITKATILLPTGVIMPHEKPIPEAARKTLRPVVNGVTLRPIMTRSTIPTATFPSTTPDPEVDYEEFTELPTTNSASASTYRPRSTKYTRPAPDRRTFPWRTTTIRPVVRPDEYIEISSGMPAGNYCSLLNCNFDENACNYLNHGLTKVPWTLRNRGYGFPLSASTDIRPTHSNGQFVSAVLFPGDIAILESPRFNATRSLNVLLFQYFRPSHMSTIRLCLGSSYTGVMRTASAFLQCPSILRSVTARNAQRWNTVHVQIPPGTTNFFLVAQNSGRAEGRAAIGIDNMRMAICDARHLAASELHEMFDPYDMDID</sequence>
<evidence type="ECO:0000256" key="1">
    <source>
        <dbReference type="SAM" id="MobiDB-lite"/>
    </source>
</evidence>
<dbReference type="AlphaFoldDB" id="A0AA36C931"/>
<dbReference type="SUPFAM" id="SSF49899">
    <property type="entry name" value="Concanavalin A-like lectins/glucanases"/>
    <property type="match status" value="1"/>
</dbReference>
<feature type="domain" description="MAM" evidence="2">
    <location>
        <begin position="481"/>
        <end position="646"/>
    </location>
</feature>
<dbReference type="Gene3D" id="2.60.120.200">
    <property type="match status" value="1"/>
</dbReference>
<evidence type="ECO:0000259" key="2">
    <source>
        <dbReference type="PROSITE" id="PS50060"/>
    </source>
</evidence>
<name>A0AA36C931_9BILA</name>
<dbReference type="InterPro" id="IPR000998">
    <property type="entry name" value="MAM_dom"/>
</dbReference>
<dbReference type="InterPro" id="IPR038829">
    <property type="entry name" value="Leukosialin"/>
</dbReference>
<comment type="caution">
    <text evidence="3">The sequence shown here is derived from an EMBL/GenBank/DDBJ whole genome shotgun (WGS) entry which is preliminary data.</text>
</comment>
<dbReference type="Pfam" id="PF00629">
    <property type="entry name" value="MAM"/>
    <property type="match status" value="1"/>
</dbReference>